<evidence type="ECO:0000313" key="2">
    <source>
        <dbReference type="EMBL" id="CAH3141202.1"/>
    </source>
</evidence>
<dbReference type="Proteomes" id="UP001159405">
    <property type="component" value="Unassembled WGS sequence"/>
</dbReference>
<feature type="region of interest" description="Disordered" evidence="1">
    <location>
        <begin position="87"/>
        <end position="114"/>
    </location>
</feature>
<dbReference type="EMBL" id="CALNXK010000066">
    <property type="protein sequence ID" value="CAH3141202.1"/>
    <property type="molecule type" value="Genomic_DNA"/>
</dbReference>
<organism evidence="2 3">
    <name type="scientific">Porites lobata</name>
    <dbReference type="NCBI Taxonomy" id="104759"/>
    <lineage>
        <taxon>Eukaryota</taxon>
        <taxon>Metazoa</taxon>
        <taxon>Cnidaria</taxon>
        <taxon>Anthozoa</taxon>
        <taxon>Hexacorallia</taxon>
        <taxon>Scleractinia</taxon>
        <taxon>Fungiina</taxon>
        <taxon>Poritidae</taxon>
        <taxon>Porites</taxon>
    </lineage>
</organism>
<gene>
    <name evidence="2" type="ORF">PLOB_00041688</name>
</gene>
<evidence type="ECO:0000256" key="1">
    <source>
        <dbReference type="SAM" id="MobiDB-lite"/>
    </source>
</evidence>
<evidence type="ECO:0000313" key="3">
    <source>
        <dbReference type="Proteomes" id="UP001159405"/>
    </source>
</evidence>
<proteinExistence type="predicted"/>
<accession>A0ABN8PHD6</accession>
<reference evidence="2 3" key="1">
    <citation type="submission" date="2022-05" db="EMBL/GenBank/DDBJ databases">
        <authorList>
            <consortium name="Genoscope - CEA"/>
            <person name="William W."/>
        </authorList>
    </citation>
    <scope>NUCLEOTIDE SEQUENCE [LARGE SCALE GENOMIC DNA]</scope>
</reference>
<comment type="caution">
    <text evidence="2">The sequence shown here is derived from an EMBL/GenBank/DDBJ whole genome shotgun (WGS) entry which is preliminary data.</text>
</comment>
<protein>
    <submittedName>
        <fullName evidence="2">Uncharacterized protein</fullName>
    </submittedName>
</protein>
<keyword evidence="3" id="KW-1185">Reference proteome</keyword>
<sequence length="114" mass="13241">MFNAGMLSTEEEMHQFSENFAVEMHLIKTYKYIAHLEDLKQQSSIFKRTRGRKEQKHKLASKTFKEYAWHHLVESGDSQKLLDDQWEDINESADEEAKEGGMEDDGKEIDGSGD</sequence>
<name>A0ABN8PHD6_9CNID</name>